<dbReference type="EMBL" id="MT142663">
    <property type="protein sequence ID" value="QJA86846.1"/>
    <property type="molecule type" value="Genomic_DNA"/>
</dbReference>
<sequence length="116" mass="13359">MPKFFKKDELMCPCCGECCMDFDFLDKLITARSFANIPFVLTSAYRCKKHNEEVGGSPTSSHLIGKAVDIAIRDNHERFIIKRSLFEAGFLRIEDGGTWIHVDSDEEKDQEVEWRP</sequence>
<evidence type="ECO:0000259" key="1">
    <source>
        <dbReference type="Pfam" id="PF08291"/>
    </source>
</evidence>
<reference evidence="2" key="1">
    <citation type="submission" date="2020-03" db="EMBL/GenBank/DDBJ databases">
        <title>The deep terrestrial virosphere.</title>
        <authorList>
            <person name="Holmfeldt K."/>
            <person name="Nilsson E."/>
            <person name="Simone D."/>
            <person name="Lopez-Fernandez M."/>
            <person name="Wu X."/>
            <person name="de Brujin I."/>
            <person name="Lundin D."/>
            <person name="Andersson A."/>
            <person name="Bertilsson S."/>
            <person name="Dopson M."/>
        </authorList>
    </citation>
    <scope>NUCLEOTIDE SEQUENCE</scope>
    <source>
        <strain evidence="2">MM415B03112</strain>
    </source>
</reference>
<dbReference type="Pfam" id="PF08291">
    <property type="entry name" value="Peptidase_M15_3"/>
    <property type="match status" value="1"/>
</dbReference>
<organism evidence="2">
    <name type="scientific">viral metagenome</name>
    <dbReference type="NCBI Taxonomy" id="1070528"/>
    <lineage>
        <taxon>unclassified sequences</taxon>
        <taxon>metagenomes</taxon>
        <taxon>organismal metagenomes</taxon>
    </lineage>
</organism>
<accession>A0A6M3KXE7</accession>
<dbReference type="SUPFAM" id="SSF55166">
    <property type="entry name" value="Hedgehog/DD-peptidase"/>
    <property type="match status" value="1"/>
</dbReference>
<dbReference type="InterPro" id="IPR009045">
    <property type="entry name" value="Zn_M74/Hedgehog-like"/>
</dbReference>
<dbReference type="AlphaFoldDB" id="A0A6M3KXE7"/>
<evidence type="ECO:0000313" key="2">
    <source>
        <dbReference type="EMBL" id="QJA86846.1"/>
    </source>
</evidence>
<protein>
    <submittedName>
        <fullName evidence="2">Putative peptidase</fullName>
    </submittedName>
</protein>
<proteinExistence type="predicted"/>
<dbReference type="Gene3D" id="3.30.1380.10">
    <property type="match status" value="1"/>
</dbReference>
<dbReference type="InterPro" id="IPR013230">
    <property type="entry name" value="Peptidase_M15A_C"/>
</dbReference>
<name>A0A6M3KXE7_9ZZZZ</name>
<feature type="domain" description="Peptidase M15A C-terminal" evidence="1">
    <location>
        <begin position="5"/>
        <end position="103"/>
    </location>
</feature>
<gene>
    <name evidence="2" type="ORF">MM415B03112_0003</name>
</gene>